<evidence type="ECO:0000313" key="7">
    <source>
        <dbReference type="Proteomes" id="UP001307889"/>
    </source>
</evidence>
<evidence type="ECO:0000256" key="4">
    <source>
        <dbReference type="PIRNR" id="PIRNR036881"/>
    </source>
</evidence>
<proteinExistence type="inferred from homology"/>
<feature type="compositionally biased region" description="Polar residues" evidence="5">
    <location>
        <begin position="385"/>
        <end position="398"/>
    </location>
</feature>
<name>A0ABN7B0T3_9HEMI</name>
<feature type="region of interest" description="Disordered" evidence="5">
    <location>
        <begin position="158"/>
        <end position="179"/>
    </location>
</feature>
<evidence type="ECO:0000256" key="1">
    <source>
        <dbReference type="ARBA" id="ARBA00004502"/>
    </source>
</evidence>
<sequence>MTVQTHALPRLESLDRISKIPVVESGFGYASGVYLRIKRSNSLVTWSLDTMEGQLQNVAVRSYPLLELPIGVVDSIVCKTLDEVEQRVPAINYPPEQLLNITKDLMSTRIVEPVIKRADSVKQFSINNPRLSKYGEMAVSRLDTALDRADEYVEKYLPDSADSTDGKREDQIGDESKTKRTIQHANRFTRKLQRRLTKRTIAEARALKKTGEDIAQFLYFSFNLLVKDPREFVNKMRQIWLHLSEAEPENQIPPENLDQLLALVARETVRRFIHAVNYSVAVGGNLPGNIAVWVNTANHHAVLLLDSLIKTAHLEGIRSAVLGRFEVELDRMTMRLNEIYKMIQETLPNLSSVTPPRELKPAPSNQLEQSTTRPKKTPKKEKKIQNGNAQPAVQTPSI</sequence>
<keyword evidence="7" id="KW-1185">Reference proteome</keyword>
<protein>
    <recommendedName>
        <fullName evidence="8">Lipid storage droplets surface-binding protein 1</fullName>
    </recommendedName>
</protein>
<gene>
    <name evidence="6" type="ORF">NTJ_10849</name>
</gene>
<dbReference type="PIRSF" id="PIRSF036881">
    <property type="entry name" value="PAT"/>
    <property type="match status" value="1"/>
</dbReference>
<accession>A0ABN7B0T3</accession>
<dbReference type="PANTHER" id="PTHR14024:SF49">
    <property type="entry name" value="LIPID STORAGE DROPLETS SURFACE-BINDING PROTEIN 1"/>
    <property type="match status" value="1"/>
</dbReference>
<organism evidence="6 7">
    <name type="scientific">Nesidiocoris tenuis</name>
    <dbReference type="NCBI Taxonomy" id="355587"/>
    <lineage>
        <taxon>Eukaryota</taxon>
        <taxon>Metazoa</taxon>
        <taxon>Ecdysozoa</taxon>
        <taxon>Arthropoda</taxon>
        <taxon>Hexapoda</taxon>
        <taxon>Insecta</taxon>
        <taxon>Pterygota</taxon>
        <taxon>Neoptera</taxon>
        <taxon>Paraneoptera</taxon>
        <taxon>Hemiptera</taxon>
        <taxon>Heteroptera</taxon>
        <taxon>Panheteroptera</taxon>
        <taxon>Cimicomorpha</taxon>
        <taxon>Miridae</taxon>
        <taxon>Dicyphina</taxon>
        <taxon>Nesidiocoris</taxon>
    </lineage>
</organism>
<keyword evidence="3" id="KW-0551">Lipid droplet</keyword>
<dbReference type="Proteomes" id="UP001307889">
    <property type="component" value="Chromosome 8"/>
</dbReference>
<feature type="region of interest" description="Disordered" evidence="5">
    <location>
        <begin position="351"/>
        <end position="398"/>
    </location>
</feature>
<feature type="compositionally biased region" description="Basic residues" evidence="5">
    <location>
        <begin position="373"/>
        <end position="382"/>
    </location>
</feature>
<dbReference type="EMBL" id="AP028916">
    <property type="protein sequence ID" value="BES98034.1"/>
    <property type="molecule type" value="Genomic_DNA"/>
</dbReference>
<evidence type="ECO:0000256" key="5">
    <source>
        <dbReference type="SAM" id="MobiDB-lite"/>
    </source>
</evidence>
<dbReference type="Pfam" id="PF03036">
    <property type="entry name" value="Perilipin"/>
    <property type="match status" value="1"/>
</dbReference>
<dbReference type="PANTHER" id="PTHR14024">
    <property type="entry name" value="PERILIPIN"/>
    <property type="match status" value="1"/>
</dbReference>
<feature type="compositionally biased region" description="Basic and acidic residues" evidence="5">
    <location>
        <begin position="164"/>
        <end position="178"/>
    </location>
</feature>
<evidence type="ECO:0000313" key="6">
    <source>
        <dbReference type="EMBL" id="BES98034.1"/>
    </source>
</evidence>
<dbReference type="InterPro" id="IPR004279">
    <property type="entry name" value="Perilipin"/>
</dbReference>
<comment type="similarity">
    <text evidence="2 4">Belongs to the perilipin family.</text>
</comment>
<evidence type="ECO:0000256" key="3">
    <source>
        <dbReference type="ARBA" id="ARBA00022677"/>
    </source>
</evidence>
<reference evidence="6 7" key="1">
    <citation type="submission" date="2023-09" db="EMBL/GenBank/DDBJ databases">
        <title>Nesidiocoris tenuis whole genome shotgun sequence.</title>
        <authorList>
            <person name="Shibata T."/>
            <person name="Shimoda M."/>
            <person name="Kobayashi T."/>
            <person name="Uehara T."/>
        </authorList>
    </citation>
    <scope>NUCLEOTIDE SEQUENCE [LARGE SCALE GENOMIC DNA]</scope>
    <source>
        <strain evidence="6 7">Japan</strain>
    </source>
</reference>
<evidence type="ECO:0008006" key="8">
    <source>
        <dbReference type="Google" id="ProtNLM"/>
    </source>
</evidence>
<evidence type="ECO:0000256" key="2">
    <source>
        <dbReference type="ARBA" id="ARBA00006311"/>
    </source>
</evidence>
<comment type="subcellular location">
    <subcellularLocation>
        <location evidence="1">Lipid droplet</location>
    </subcellularLocation>
</comment>